<dbReference type="RefSeq" id="YP_418114.1">
    <property type="nucleotide sequence ID" value="NC_007623.1"/>
</dbReference>
<evidence type="ECO:0000313" key="3">
    <source>
        <dbReference type="Proteomes" id="UP000001239"/>
    </source>
</evidence>
<accession>Q2Z100</accession>
<reference evidence="2 3" key="1">
    <citation type="journal article" date="2002" name="Genetika">
        <title>Phenogenetic characterization of a group of giant Phi KZ-like bacteriophages of Pseudomonas aeruginosa].</title>
        <authorList>
            <person name="Burkal'tseva M.V."/>
            <person name="Krylov V.N."/>
            <person name="Pleteneva E.A."/>
            <person name="Shaburova O.V."/>
            <person name="Krylov S.V."/>
            <person name="Volckaert G."/>
            <person name="Sykilinda N.N."/>
            <person name="Kurochkina L.P."/>
            <person name="Mesyanzhinov V.V."/>
        </authorList>
    </citation>
    <scope>NUCLEOTIDE SEQUENCE [LARGE SCALE GENOMIC DNA]</scope>
</reference>
<dbReference type="OrthoDB" id="32129at10239"/>
<dbReference type="Proteomes" id="UP000001239">
    <property type="component" value="Segment"/>
</dbReference>
<proteinExistence type="predicted"/>
<dbReference type="GeneID" id="5176787"/>
<feature type="region of interest" description="Disordered" evidence="1">
    <location>
        <begin position="1"/>
        <end position="38"/>
    </location>
</feature>
<keyword evidence="3" id="KW-1185">Reference proteome</keyword>
<organism evidence="2 3">
    <name type="scientific">Pseudomonas phage EL</name>
    <dbReference type="NCBI Taxonomy" id="273133"/>
    <lineage>
        <taxon>Viruses</taxon>
        <taxon>Duplodnaviria</taxon>
        <taxon>Heunggongvirae</taxon>
        <taxon>Uroviricota</taxon>
        <taxon>Caudoviricetes</taxon>
        <taxon>Chimalliviridae</taxon>
        <taxon>Elvirus</taxon>
        <taxon>Elvirus EL</taxon>
    </lineage>
</organism>
<reference evidence="2 3" key="3">
    <citation type="journal article" date="2004" name="Bioinformatics">
        <title>PHIRE, a deterministic approach to reveal regulatory elements in bacteriophage genomes.</title>
        <authorList>
            <person name="Lavigne R."/>
            <person name="Sun W.D."/>
            <person name="Volckaert G."/>
        </authorList>
    </citation>
    <scope>NUCLEOTIDE SEQUENCE [LARGE SCALE GENOMIC DNA]</scope>
</reference>
<evidence type="ECO:0000313" key="2">
    <source>
        <dbReference type="EMBL" id="CAG27175.1"/>
    </source>
</evidence>
<sequence>MANILRPSGQVNRGTVSIDPNAPIPGASGTTMGLGARQGMYNQMSPSMQLRGVLEHGLQGNSQGGGGGSIHWERYGNSLYEDAALREIRENANSEIDSNQLFLEKFSRAGVELIQQLGRRQGAFYNEYRETLENFRFVPKTPVKCPIRDEFVNNLNKYPETLRFISTASVPMFVQRLIVLGKQGSSELTTSDYMGSAVFAYRSVLTMEMISWLCKSPAGRQFTYRLTPEIQKMIANLEHFKDTFSLACNTLGCTNPYASLVYEVKTPTTTESHLIHEAQTAFLHSNFGANNGVESQNDPTTEDIFEMVRKRAELARRDNQVYTRPEDPRFQPPEVQRWNKVRNDLENLTVKNKDEFDLTSYFHYIGKPKHYLIPETDWKRIKKVYKRHPEQSPQEESILPGCFRIVIIDLEKDNGWFSTVVRSRTLDMVTALSSPEKLLPLLEATEDGNDVVVLPVEKVVEDTKSLEITLETCEELEGIPVVTVSEGIVSATSKKLMAAVVTTNTALSKNMPGTNATSFSATIWDTFTCSDARDKVRLKNDLPFLFKDFKEGDHSLSYYHRMKAVKEYLDEGILDEELGEFIRTRLTATVNAWFVSSLGYERLPSSRNHLSVTDIVEDFDELDKILEEDHPEGYRRFNEPGGPGNYLTEQMKLFVPDGKYDGVESEEGGLIQEAQKKLELPLERRFHITVINKRNGPLPDPSGEPLIIKRSRFPEYFDLIEKGFKGTMKETDNLDVIDKLIQFSGGDQLWLFSYSAVDKNVATLRVVSRRSPLVLLDLF</sequence>
<protein>
    <submittedName>
        <fullName evidence="2">Uncharacterized protein</fullName>
    </submittedName>
</protein>
<reference evidence="2 3" key="2">
    <citation type="journal article" date="2003" name="Res. Microbiol.">
        <title>Myoviridae bacteriophages of Pseudomonas aeruginosa: a long and complex evolutionary pathway.</title>
        <authorList>
            <person name="Krylov V.N."/>
            <person name="Pleteneva E.A."/>
            <person name="Bourkalsteva M.V."/>
            <person name="Shaburova O.V."/>
            <person name="Volckaert G."/>
            <person name="Sykilinda N.N."/>
            <person name="Kurochkina L.P."/>
            <person name="Mesyanzhinov V.V."/>
        </authorList>
    </citation>
    <scope>NUCLEOTIDE SEQUENCE [LARGE SCALE GENOMIC DNA]</scope>
</reference>
<name>Q2Z100_9CAUD</name>
<dbReference type="KEGG" id="vg:5176787"/>
<evidence type="ECO:0000256" key="1">
    <source>
        <dbReference type="SAM" id="MobiDB-lite"/>
    </source>
</evidence>
<reference evidence="2 3" key="4">
    <citation type="journal article" date="2005" name="J. Mol. Biol.">
        <title>Genome comparison of Pseudomonas aeruginosa large phages.</title>
        <authorList>
            <person name="Hertveldt K."/>
            <person name="Lavigne R."/>
            <person name="Pleteneva E."/>
            <person name="Sernova N."/>
            <person name="Kurochkina L."/>
            <person name="Korchevskii R."/>
            <person name="Robben J."/>
            <person name="Mesyanzhinov V."/>
            <person name="Krylov V.N."/>
            <person name="Volckaert G."/>
        </authorList>
    </citation>
    <scope>NUCLEOTIDE SEQUENCE</scope>
</reference>
<dbReference type="EMBL" id="AJ697969">
    <property type="protein sequence ID" value="CAG27175.1"/>
    <property type="molecule type" value="Genomic_DNA"/>
</dbReference>